<keyword evidence="8" id="KW-1185">Reference proteome</keyword>
<keyword evidence="2 6" id="KW-0255">Endonuclease</keyword>
<dbReference type="Pfam" id="PF03852">
    <property type="entry name" value="Vsr"/>
    <property type="match status" value="1"/>
</dbReference>
<evidence type="ECO:0000313" key="7">
    <source>
        <dbReference type="EMBL" id="QPG05742.1"/>
    </source>
</evidence>
<keyword evidence="5 6" id="KW-0234">DNA repair</keyword>
<accession>A0A7S9DXE9</accession>
<dbReference type="SUPFAM" id="SSF52980">
    <property type="entry name" value="Restriction endonuclease-like"/>
    <property type="match status" value="1"/>
</dbReference>
<evidence type="ECO:0000256" key="2">
    <source>
        <dbReference type="ARBA" id="ARBA00022759"/>
    </source>
</evidence>
<sequence>MADVHSKVVRSKNMRSIRAVDTKPELLLRKALHNAGFRYRLYKKGLPGKPDIVLAKHRTVIFVHGCFWHKHDCHLFKLPKTHSEWWLNKLTANRYRDLMVEDKLRENGWRVIVVWECTLKGKFKVELPELLTKISNWIETGSSNYLEIPAPDFC</sequence>
<dbReference type="GO" id="GO:0016787">
    <property type="term" value="F:hydrolase activity"/>
    <property type="evidence" value="ECO:0007669"/>
    <property type="project" value="UniProtKB-KW"/>
</dbReference>
<dbReference type="GO" id="GO:0006298">
    <property type="term" value="P:mismatch repair"/>
    <property type="evidence" value="ECO:0007669"/>
    <property type="project" value="UniProtKB-UniRule"/>
</dbReference>
<evidence type="ECO:0000256" key="3">
    <source>
        <dbReference type="ARBA" id="ARBA00022763"/>
    </source>
</evidence>
<evidence type="ECO:0000256" key="1">
    <source>
        <dbReference type="ARBA" id="ARBA00022722"/>
    </source>
</evidence>
<dbReference type="Proteomes" id="UP000595095">
    <property type="component" value="Chromosome"/>
</dbReference>
<dbReference type="CDD" id="cd00221">
    <property type="entry name" value="Vsr"/>
    <property type="match status" value="1"/>
</dbReference>
<dbReference type="EC" id="3.1.-.-" evidence="6"/>
<evidence type="ECO:0000256" key="6">
    <source>
        <dbReference type="PIRNR" id="PIRNR018267"/>
    </source>
</evidence>
<keyword evidence="4 6" id="KW-0378">Hydrolase</keyword>
<dbReference type="REBASE" id="468223">
    <property type="entry name" value="V.SspG2bORF135P"/>
</dbReference>
<organism evidence="7 8">
    <name type="scientific">Salinimonas marina</name>
    <dbReference type="NCBI Taxonomy" id="2785918"/>
    <lineage>
        <taxon>Bacteria</taxon>
        <taxon>Pseudomonadati</taxon>
        <taxon>Pseudomonadota</taxon>
        <taxon>Gammaproteobacteria</taxon>
        <taxon>Alteromonadales</taxon>
        <taxon>Alteromonadaceae</taxon>
        <taxon>Alteromonas/Salinimonas group</taxon>
        <taxon>Salinimonas</taxon>
    </lineage>
</organism>
<keyword evidence="1 6" id="KW-0540">Nuclease</keyword>
<dbReference type="NCBIfam" id="TIGR00632">
    <property type="entry name" value="vsr"/>
    <property type="match status" value="1"/>
</dbReference>
<reference evidence="7 8" key="1">
    <citation type="submission" date="2020-11" db="EMBL/GenBank/DDBJ databases">
        <title>Complete genome sequence for Salinimonas sp. strain G2-b.</title>
        <authorList>
            <person name="Park S.-J."/>
        </authorList>
    </citation>
    <scope>NUCLEOTIDE SEQUENCE [LARGE SCALE GENOMIC DNA]</scope>
    <source>
        <strain evidence="7 8">G2-b</strain>
    </source>
</reference>
<protein>
    <recommendedName>
        <fullName evidence="6">Very short patch repair endonuclease</fullName>
        <ecNumber evidence="6">3.1.-.-</ecNumber>
    </recommendedName>
</protein>
<evidence type="ECO:0000313" key="8">
    <source>
        <dbReference type="Proteomes" id="UP000595095"/>
    </source>
</evidence>
<gene>
    <name evidence="7" type="primary">vsr</name>
    <name evidence="7" type="ORF">IT774_00140</name>
</gene>
<comment type="similarity">
    <text evidence="6">Belongs to the vsr family.</text>
</comment>
<dbReference type="InterPro" id="IPR004603">
    <property type="entry name" value="DNA_mismatch_endonuc_vsr"/>
</dbReference>
<keyword evidence="3 6" id="KW-0227">DNA damage</keyword>
<dbReference type="EMBL" id="CP064795">
    <property type="protein sequence ID" value="QPG05742.1"/>
    <property type="molecule type" value="Genomic_DNA"/>
</dbReference>
<comment type="function">
    <text evidence="6">May nick specific sequences that contain T:G mispairs resulting from m5C-deamination.</text>
</comment>
<dbReference type="GO" id="GO:0004519">
    <property type="term" value="F:endonuclease activity"/>
    <property type="evidence" value="ECO:0007669"/>
    <property type="project" value="UniProtKB-KW"/>
</dbReference>
<dbReference type="AlphaFoldDB" id="A0A7S9DXE9"/>
<dbReference type="InterPro" id="IPR011335">
    <property type="entry name" value="Restrct_endonuc-II-like"/>
</dbReference>
<name>A0A7S9DXE9_9ALTE</name>
<evidence type="ECO:0000256" key="5">
    <source>
        <dbReference type="ARBA" id="ARBA00023204"/>
    </source>
</evidence>
<dbReference type="KEGG" id="smaa:IT774_00140"/>
<dbReference type="RefSeq" id="WP_195810825.1">
    <property type="nucleotide sequence ID" value="NZ_CP064795.1"/>
</dbReference>
<dbReference type="PIRSF" id="PIRSF018267">
    <property type="entry name" value="VSR_endonuc"/>
    <property type="match status" value="1"/>
</dbReference>
<dbReference type="Gene3D" id="3.40.960.10">
    <property type="entry name" value="VSR Endonuclease"/>
    <property type="match status" value="1"/>
</dbReference>
<proteinExistence type="inferred from homology"/>
<evidence type="ECO:0000256" key="4">
    <source>
        <dbReference type="ARBA" id="ARBA00022801"/>
    </source>
</evidence>